<comment type="caution">
    <text evidence="1">The sequence shown here is derived from an EMBL/GenBank/DDBJ whole genome shotgun (WGS) entry which is preliminary data.</text>
</comment>
<protein>
    <submittedName>
        <fullName evidence="1">Uncharacterized protein</fullName>
    </submittedName>
</protein>
<evidence type="ECO:0000313" key="1">
    <source>
        <dbReference type="EMBL" id="VEL19731.1"/>
    </source>
</evidence>
<dbReference type="EMBL" id="CAAALY010043002">
    <property type="protein sequence ID" value="VEL19731.1"/>
    <property type="molecule type" value="Genomic_DNA"/>
</dbReference>
<keyword evidence="2" id="KW-1185">Reference proteome</keyword>
<sequence length="123" mass="13536">MRFVMSSIFDWAASNGGRHDDDDTLPIFMIGCKKPLPYHQEGAGSTDSDSIRCPAIDAKAILYIEVVPDLDFVRFFCTAQQQSVRQGEAALGHDVHGQLAGLHEVWSILYVGSGTNLFFKNSS</sequence>
<reference evidence="1" key="1">
    <citation type="submission" date="2018-11" db="EMBL/GenBank/DDBJ databases">
        <authorList>
            <consortium name="Pathogen Informatics"/>
        </authorList>
    </citation>
    <scope>NUCLEOTIDE SEQUENCE</scope>
</reference>
<evidence type="ECO:0000313" key="2">
    <source>
        <dbReference type="Proteomes" id="UP000784294"/>
    </source>
</evidence>
<dbReference type="Proteomes" id="UP000784294">
    <property type="component" value="Unassembled WGS sequence"/>
</dbReference>
<gene>
    <name evidence="1" type="ORF">PXEA_LOCUS13171</name>
</gene>
<name>A0A3S5BCT4_9PLAT</name>
<organism evidence="1 2">
    <name type="scientific">Protopolystoma xenopodis</name>
    <dbReference type="NCBI Taxonomy" id="117903"/>
    <lineage>
        <taxon>Eukaryota</taxon>
        <taxon>Metazoa</taxon>
        <taxon>Spiralia</taxon>
        <taxon>Lophotrochozoa</taxon>
        <taxon>Platyhelminthes</taxon>
        <taxon>Monogenea</taxon>
        <taxon>Polyopisthocotylea</taxon>
        <taxon>Polystomatidea</taxon>
        <taxon>Polystomatidae</taxon>
        <taxon>Protopolystoma</taxon>
    </lineage>
</organism>
<proteinExistence type="predicted"/>
<dbReference type="AlphaFoldDB" id="A0A3S5BCT4"/>
<accession>A0A3S5BCT4</accession>